<keyword evidence="2" id="KW-1185">Reference proteome</keyword>
<dbReference type="HOGENOM" id="CLU_2306913_0_0_1"/>
<evidence type="ECO:0000313" key="2">
    <source>
        <dbReference type="Proteomes" id="UP000001628"/>
    </source>
</evidence>
<dbReference type="AlphaFoldDB" id="A0A0A0HUM2"/>
<accession>A0A0A0HUM2</accession>
<dbReference type="InParanoid" id="A0A0A0HUM2"/>
<dbReference type="VEuPathDB" id="FungiDB:PADG_11475"/>
<organism evidence="1 2">
    <name type="scientific">Paracoccidioides brasiliensis (strain Pb18)</name>
    <dbReference type="NCBI Taxonomy" id="502780"/>
    <lineage>
        <taxon>Eukaryota</taxon>
        <taxon>Fungi</taxon>
        <taxon>Dikarya</taxon>
        <taxon>Ascomycota</taxon>
        <taxon>Pezizomycotina</taxon>
        <taxon>Eurotiomycetes</taxon>
        <taxon>Eurotiomycetidae</taxon>
        <taxon>Onygenales</taxon>
        <taxon>Ajellomycetaceae</taxon>
        <taxon>Paracoccidioides</taxon>
    </lineage>
</organism>
<dbReference type="RefSeq" id="XP_010758943.1">
    <property type="nucleotide sequence ID" value="XM_010760641.1"/>
</dbReference>
<gene>
    <name evidence="1" type="ORF">PADG_11475</name>
</gene>
<dbReference type="GeneID" id="22587372"/>
<sequence length="100" mass="11592">MSTRMGQDQFPDICTPRPGGYPLQTRHYPSEHECPALSIRWEESITHRQLPRLVLHGNSSNWDNISDDGIFLLAIRNLESRTMTIQKPLIIIHKTEEAKR</sequence>
<protein>
    <submittedName>
        <fullName evidence="1">Uncharacterized protein</fullName>
    </submittedName>
</protein>
<evidence type="ECO:0000313" key="1">
    <source>
        <dbReference type="EMBL" id="KGM92287.1"/>
    </source>
</evidence>
<reference evidence="1 2" key="1">
    <citation type="journal article" date="2011" name="PLoS Genet.">
        <title>Comparative genomic analysis of human fungal pathogens causing paracoccidioidomycosis.</title>
        <authorList>
            <person name="Desjardins C.A."/>
            <person name="Champion M.D."/>
            <person name="Holder J.W."/>
            <person name="Muszewska A."/>
            <person name="Goldberg J."/>
            <person name="Bailao A.M."/>
            <person name="Brigido M.M."/>
            <person name="Ferreira M.E."/>
            <person name="Garcia A.M."/>
            <person name="Grynberg M."/>
            <person name="Gujja S."/>
            <person name="Heiman D.I."/>
            <person name="Henn M.R."/>
            <person name="Kodira C.D."/>
            <person name="Leon-Narvaez H."/>
            <person name="Longo L.V."/>
            <person name="Ma L.J."/>
            <person name="Malavazi I."/>
            <person name="Matsuo A.L."/>
            <person name="Morais F.V."/>
            <person name="Pereira M."/>
            <person name="Rodriguez-Brito S."/>
            <person name="Sakthikumar S."/>
            <person name="Salem-Izacc S.M."/>
            <person name="Sykes S.M."/>
            <person name="Teixeira M.M."/>
            <person name="Vallejo M.C."/>
            <person name="Walter M.E."/>
            <person name="Yandava C."/>
            <person name="Young S."/>
            <person name="Zeng Q."/>
            <person name="Zucker J."/>
            <person name="Felipe M.S."/>
            <person name="Goldman G.H."/>
            <person name="Haas B.J."/>
            <person name="McEwen J.G."/>
            <person name="Nino-Vega G."/>
            <person name="Puccia R."/>
            <person name="San-Blas G."/>
            <person name="Soares C.M."/>
            <person name="Birren B.W."/>
            <person name="Cuomo C.A."/>
        </authorList>
    </citation>
    <scope>NUCLEOTIDE SEQUENCE [LARGE SCALE GENOMIC DNA]</scope>
    <source>
        <strain evidence="1 2">Pb18</strain>
    </source>
</reference>
<name>A0A0A0HUM2_PARBD</name>
<dbReference type="KEGG" id="pbn:PADG_11475"/>
<dbReference type="Proteomes" id="UP000001628">
    <property type="component" value="Unassembled WGS sequence"/>
</dbReference>
<proteinExistence type="predicted"/>
<dbReference type="EMBL" id="KN275959">
    <property type="protein sequence ID" value="KGM92287.1"/>
    <property type="molecule type" value="Genomic_DNA"/>
</dbReference>